<evidence type="ECO:0000256" key="1">
    <source>
        <dbReference type="ARBA" id="ARBA00004496"/>
    </source>
</evidence>
<dbReference type="RefSeq" id="WP_092863474.1">
    <property type="nucleotide sequence ID" value="NZ_FPCH01000001.1"/>
</dbReference>
<dbReference type="Gene3D" id="3.90.1200.10">
    <property type="match status" value="1"/>
</dbReference>
<evidence type="ECO:0000313" key="12">
    <source>
        <dbReference type="EMBL" id="SFV26269.1"/>
    </source>
</evidence>
<evidence type="ECO:0000256" key="7">
    <source>
        <dbReference type="ARBA" id="ARBA00022741"/>
    </source>
</evidence>
<keyword evidence="13" id="KW-1185">Reference proteome</keyword>
<evidence type="ECO:0000256" key="3">
    <source>
        <dbReference type="ARBA" id="ARBA00019010"/>
    </source>
</evidence>
<feature type="domain" description="Aminoglycoside phosphotransferase" evidence="11">
    <location>
        <begin position="177"/>
        <end position="427"/>
    </location>
</feature>
<dbReference type="PANTHER" id="PTHR33540:SF2">
    <property type="entry name" value="TRNA THREONYLCARBAMOYLADENOSINE BIOSYNTHESIS PROTEIN TSAE"/>
    <property type="match status" value="1"/>
</dbReference>
<dbReference type="Pfam" id="PF02367">
    <property type="entry name" value="TsaE"/>
    <property type="match status" value="1"/>
</dbReference>
<reference evidence="13" key="1">
    <citation type="submission" date="2016-10" db="EMBL/GenBank/DDBJ databases">
        <authorList>
            <person name="Varghese N."/>
            <person name="Submissions S."/>
        </authorList>
    </citation>
    <scope>NUCLEOTIDE SEQUENCE [LARGE SCALE GENOMIC DNA]</scope>
    <source>
        <strain evidence="13">DSM 1565</strain>
    </source>
</reference>
<evidence type="ECO:0000256" key="5">
    <source>
        <dbReference type="ARBA" id="ARBA00022694"/>
    </source>
</evidence>
<keyword evidence="4" id="KW-0963">Cytoplasm</keyword>
<comment type="subcellular location">
    <subcellularLocation>
        <location evidence="1">Cytoplasm</location>
    </subcellularLocation>
</comment>
<dbReference type="AlphaFoldDB" id="A0A1I7MV42"/>
<gene>
    <name evidence="12" type="ORF">SAMN04488557_0401</name>
</gene>
<dbReference type="Proteomes" id="UP000199423">
    <property type="component" value="Unassembled WGS sequence"/>
</dbReference>
<evidence type="ECO:0000256" key="10">
    <source>
        <dbReference type="ARBA" id="ARBA00032441"/>
    </source>
</evidence>
<dbReference type="GO" id="GO:0005524">
    <property type="term" value="F:ATP binding"/>
    <property type="evidence" value="ECO:0007669"/>
    <property type="project" value="UniProtKB-KW"/>
</dbReference>
<dbReference type="InterPro" id="IPR002575">
    <property type="entry name" value="Aminoglycoside_PTrfase"/>
</dbReference>
<dbReference type="GO" id="GO:0046872">
    <property type="term" value="F:metal ion binding"/>
    <property type="evidence" value="ECO:0007669"/>
    <property type="project" value="UniProtKB-KW"/>
</dbReference>
<evidence type="ECO:0000256" key="2">
    <source>
        <dbReference type="ARBA" id="ARBA00007599"/>
    </source>
</evidence>
<dbReference type="GO" id="GO:0002949">
    <property type="term" value="P:tRNA threonylcarbamoyladenosine modification"/>
    <property type="evidence" value="ECO:0007669"/>
    <property type="project" value="InterPro"/>
</dbReference>
<dbReference type="NCBIfam" id="TIGR00150">
    <property type="entry name" value="T6A_YjeE"/>
    <property type="match status" value="1"/>
</dbReference>
<evidence type="ECO:0000256" key="8">
    <source>
        <dbReference type="ARBA" id="ARBA00022840"/>
    </source>
</evidence>
<dbReference type="STRING" id="51670.SAMN04488557_0401"/>
<dbReference type="PANTHER" id="PTHR33540">
    <property type="entry name" value="TRNA THREONYLCARBAMOYLADENOSINE BIOSYNTHESIS PROTEIN TSAE"/>
    <property type="match status" value="1"/>
</dbReference>
<evidence type="ECO:0000256" key="9">
    <source>
        <dbReference type="ARBA" id="ARBA00022842"/>
    </source>
</evidence>
<evidence type="ECO:0000256" key="4">
    <source>
        <dbReference type="ARBA" id="ARBA00022490"/>
    </source>
</evidence>
<dbReference type="InterPro" id="IPR003442">
    <property type="entry name" value="T6A_TsaE"/>
</dbReference>
<evidence type="ECO:0000313" key="13">
    <source>
        <dbReference type="Proteomes" id="UP000199423"/>
    </source>
</evidence>
<dbReference type="OrthoDB" id="9809275at2"/>
<keyword evidence="8" id="KW-0067">ATP-binding</keyword>
<comment type="similarity">
    <text evidence="2">Belongs to the TsaE family.</text>
</comment>
<protein>
    <recommendedName>
        <fullName evidence="3">tRNA threonylcarbamoyladenosine biosynthesis protein TsaE</fullName>
    </recommendedName>
    <alternativeName>
        <fullName evidence="10">t(6)A37 threonylcarbamoyladenosine biosynthesis protein TsaE</fullName>
    </alternativeName>
</protein>
<dbReference type="InterPro" id="IPR027417">
    <property type="entry name" value="P-loop_NTPase"/>
</dbReference>
<dbReference type="GO" id="GO:0005737">
    <property type="term" value="C:cytoplasm"/>
    <property type="evidence" value="ECO:0007669"/>
    <property type="project" value="UniProtKB-SubCell"/>
</dbReference>
<evidence type="ECO:0000259" key="11">
    <source>
        <dbReference type="Pfam" id="PF01636"/>
    </source>
</evidence>
<proteinExistence type="inferred from homology"/>
<dbReference type="SUPFAM" id="SSF52540">
    <property type="entry name" value="P-loop containing nucleoside triphosphate hydrolases"/>
    <property type="match status" value="1"/>
</dbReference>
<dbReference type="Gene3D" id="3.30.200.20">
    <property type="entry name" value="Phosphorylase Kinase, domain 1"/>
    <property type="match status" value="1"/>
</dbReference>
<dbReference type="InterPro" id="IPR011009">
    <property type="entry name" value="Kinase-like_dom_sf"/>
</dbReference>
<dbReference type="SUPFAM" id="SSF56112">
    <property type="entry name" value="Protein kinase-like (PK-like)"/>
    <property type="match status" value="1"/>
</dbReference>
<dbReference type="Pfam" id="PF01636">
    <property type="entry name" value="APH"/>
    <property type="match status" value="1"/>
</dbReference>
<dbReference type="EMBL" id="FPCH01000001">
    <property type="protein sequence ID" value="SFV26269.1"/>
    <property type="molecule type" value="Genomic_DNA"/>
</dbReference>
<organism evidence="12 13">
    <name type="scientific">Hyphomicrobium facile</name>
    <dbReference type="NCBI Taxonomy" id="51670"/>
    <lineage>
        <taxon>Bacteria</taxon>
        <taxon>Pseudomonadati</taxon>
        <taxon>Pseudomonadota</taxon>
        <taxon>Alphaproteobacteria</taxon>
        <taxon>Hyphomicrobiales</taxon>
        <taxon>Hyphomicrobiaceae</taxon>
        <taxon>Hyphomicrobium</taxon>
    </lineage>
</organism>
<keyword evidence="6" id="KW-0479">Metal-binding</keyword>
<dbReference type="Gene3D" id="3.40.50.300">
    <property type="entry name" value="P-loop containing nucleotide triphosphate hydrolases"/>
    <property type="match status" value="1"/>
</dbReference>
<keyword evidence="9" id="KW-0460">Magnesium</keyword>
<accession>A0A1I7MV42</accession>
<keyword evidence="5" id="KW-0819">tRNA processing</keyword>
<evidence type="ECO:0000256" key="6">
    <source>
        <dbReference type="ARBA" id="ARBA00022723"/>
    </source>
</evidence>
<keyword evidence="7" id="KW-0547">Nucleotide-binding</keyword>
<name>A0A1I7MV42_9HYPH</name>
<sequence>MINPAFSFNDLTEGDVSRVAQEVAFLVQTGDTLALEGDLGAGKSTFARALIRAISGNPSLEIPSPTFTLVQAYETPRFDIAHFDLYRLSDASEIDELGLDAALTRGIAVIEWPSKGDDRIPRERFTIRFDETGAPDRRNVSIGTPADFVARIERFAAIRDFLARAGWGEASTAFSYLQGDASPRRYARLQKADGTRAILMDSPQRPDGPPIRDGKSYSAIAHLAESVRAFVAIGGALGANGLSVPRILAEDLAQGLLIIEDFGDEVFGAEVARGRDQAELWKRGVATLIAVQSVPPPPRIVLSDGSTFALPEADDGVLEIETQLLLDWYWPALHGTPAPQSARDAFTALWKSTFERLLGQPKTWLLRDFHSPNLIALDNRPSPRDVGIIDFQDAMIGPAAYDLVSLLEDARVDVPENLEKQLLDHYVAVNASRNPAFDEPEFRFSYAALGAQRNTKILGIFARLAMRDGKRQYLAHMPRIWGYLERDLQHEALAGLRAWYDANLPRSLRAEALKI</sequence>